<dbReference type="Gramene" id="Bra038808.1">
    <property type="protein sequence ID" value="Bra038808.1-P"/>
    <property type="gene ID" value="Bra038808"/>
</dbReference>
<feature type="domain" description="Reverse transcriptase zinc-binding" evidence="3">
    <location>
        <begin position="467"/>
        <end position="540"/>
    </location>
</feature>
<dbReference type="CDD" id="cd06222">
    <property type="entry name" value="RNase_H_like"/>
    <property type="match status" value="1"/>
</dbReference>
<feature type="compositionally biased region" description="Polar residues" evidence="1">
    <location>
        <begin position="140"/>
        <end position="149"/>
    </location>
</feature>
<dbReference type="InterPro" id="IPR002156">
    <property type="entry name" value="RNaseH_domain"/>
</dbReference>
<dbReference type="InterPro" id="IPR044730">
    <property type="entry name" value="RNase_H-like_dom_plant"/>
</dbReference>
<feature type="region of interest" description="Disordered" evidence="1">
    <location>
        <begin position="1"/>
        <end position="20"/>
    </location>
</feature>
<evidence type="ECO:0000256" key="1">
    <source>
        <dbReference type="SAM" id="MobiDB-lite"/>
    </source>
</evidence>
<keyword evidence="5" id="KW-1185">Reference proteome</keyword>
<feature type="region of interest" description="Disordered" evidence="1">
    <location>
        <begin position="218"/>
        <end position="261"/>
    </location>
</feature>
<reference evidence="4" key="3">
    <citation type="submission" date="2023-03" db="UniProtKB">
        <authorList>
            <consortium name="EnsemblPlants"/>
        </authorList>
    </citation>
    <scope>IDENTIFICATION</scope>
    <source>
        <strain evidence="4">cv. Chiifu-401-42</strain>
    </source>
</reference>
<reference evidence="4 5" key="2">
    <citation type="journal article" date="2018" name="Hortic Res">
        <title>Improved Brassica rapa reference genome by single-molecule sequencing and chromosome conformation capture technologies.</title>
        <authorList>
            <person name="Zhang L."/>
            <person name="Cai X."/>
            <person name="Wu J."/>
            <person name="Liu M."/>
            <person name="Grob S."/>
            <person name="Cheng F."/>
            <person name="Liang J."/>
            <person name="Cai C."/>
            <person name="Liu Z."/>
            <person name="Liu B."/>
            <person name="Wang F."/>
            <person name="Li S."/>
            <person name="Liu F."/>
            <person name="Li X."/>
            <person name="Cheng L."/>
            <person name="Yang W."/>
            <person name="Li M.H."/>
            <person name="Grossniklaus U."/>
            <person name="Zheng H."/>
            <person name="Wang X."/>
        </authorList>
    </citation>
    <scope>NUCLEOTIDE SEQUENCE [LARGE SCALE GENOMIC DNA]</scope>
    <source>
        <strain evidence="4 5">cv. Chiifu-401-42</strain>
    </source>
</reference>
<reference evidence="4 5" key="1">
    <citation type="journal article" date="2011" name="Nat. Genet.">
        <title>The genome of the mesopolyploid crop species Brassica rapa.</title>
        <authorList>
            <consortium name="Brassica rapa Genome Sequencing Project Consortium"/>
            <person name="Wang X."/>
            <person name="Wang H."/>
            <person name="Wang J."/>
            <person name="Sun R."/>
            <person name="Wu J."/>
            <person name="Liu S."/>
            <person name="Bai Y."/>
            <person name="Mun J.H."/>
            <person name="Bancroft I."/>
            <person name="Cheng F."/>
            <person name="Huang S."/>
            <person name="Li X."/>
            <person name="Hua W."/>
            <person name="Wang J."/>
            <person name="Wang X."/>
            <person name="Freeling M."/>
            <person name="Pires J.C."/>
            <person name="Paterson A.H."/>
            <person name="Chalhoub B."/>
            <person name="Wang B."/>
            <person name="Hayward A."/>
            <person name="Sharpe A.G."/>
            <person name="Park B.S."/>
            <person name="Weisshaar B."/>
            <person name="Liu B."/>
            <person name="Li B."/>
            <person name="Liu B."/>
            <person name="Tong C."/>
            <person name="Song C."/>
            <person name="Duran C."/>
            <person name="Peng C."/>
            <person name="Geng C."/>
            <person name="Koh C."/>
            <person name="Lin C."/>
            <person name="Edwards D."/>
            <person name="Mu D."/>
            <person name="Shen D."/>
            <person name="Soumpourou E."/>
            <person name="Li F."/>
            <person name="Fraser F."/>
            <person name="Conant G."/>
            <person name="Lassalle G."/>
            <person name="King G.J."/>
            <person name="Bonnema G."/>
            <person name="Tang H."/>
            <person name="Wang H."/>
            <person name="Belcram H."/>
            <person name="Zhou H."/>
            <person name="Hirakawa H."/>
            <person name="Abe H."/>
            <person name="Guo H."/>
            <person name="Wang H."/>
            <person name="Jin H."/>
            <person name="Parkin I.A."/>
            <person name="Batley J."/>
            <person name="Kim J.S."/>
            <person name="Just J."/>
            <person name="Li J."/>
            <person name="Xu J."/>
            <person name="Deng J."/>
            <person name="Kim J.A."/>
            <person name="Li J."/>
            <person name="Yu J."/>
            <person name="Meng J."/>
            <person name="Wang J."/>
            <person name="Min J."/>
            <person name="Poulain J."/>
            <person name="Wang J."/>
            <person name="Hatakeyama K."/>
            <person name="Wu K."/>
            <person name="Wang L."/>
            <person name="Fang L."/>
            <person name="Trick M."/>
            <person name="Links M.G."/>
            <person name="Zhao M."/>
            <person name="Jin M."/>
            <person name="Ramchiary N."/>
            <person name="Drou N."/>
            <person name="Berkman P.J."/>
            <person name="Cai Q."/>
            <person name="Huang Q."/>
            <person name="Li R."/>
            <person name="Tabata S."/>
            <person name="Cheng S."/>
            <person name="Zhang S."/>
            <person name="Zhang S."/>
            <person name="Huang S."/>
            <person name="Sato S."/>
            <person name="Sun S."/>
            <person name="Kwon S.J."/>
            <person name="Choi S.R."/>
            <person name="Lee T.H."/>
            <person name="Fan W."/>
            <person name="Zhao X."/>
            <person name="Tan X."/>
            <person name="Xu X."/>
            <person name="Wang Y."/>
            <person name="Qiu Y."/>
            <person name="Yin Y."/>
            <person name="Li Y."/>
            <person name="Du Y."/>
            <person name="Liao Y."/>
            <person name="Lim Y."/>
            <person name="Narusaka Y."/>
            <person name="Wang Y."/>
            <person name="Wang Z."/>
            <person name="Li Z."/>
            <person name="Wang Z."/>
            <person name="Xiong Z."/>
            <person name="Zhang Z."/>
        </authorList>
    </citation>
    <scope>NUCLEOTIDE SEQUENCE [LARGE SCALE GENOMIC DNA]</scope>
    <source>
        <strain evidence="4 5">cv. Chiifu-401-42</strain>
    </source>
</reference>
<dbReference type="EnsemblPlants" id="Bra038808.1">
    <property type="protein sequence ID" value="Bra038808.1-P"/>
    <property type="gene ID" value="Bra038808"/>
</dbReference>
<feature type="compositionally biased region" description="Basic and acidic residues" evidence="1">
    <location>
        <begin position="160"/>
        <end position="169"/>
    </location>
</feature>
<feature type="region of interest" description="Disordered" evidence="1">
    <location>
        <begin position="116"/>
        <end position="204"/>
    </location>
</feature>
<evidence type="ECO:0000259" key="3">
    <source>
        <dbReference type="Pfam" id="PF13966"/>
    </source>
</evidence>
<dbReference type="InterPro" id="IPR036397">
    <property type="entry name" value="RNaseH_sf"/>
</dbReference>
<dbReference type="HOGENOM" id="CLU_361078_0_0_1"/>
<evidence type="ECO:0000313" key="5">
    <source>
        <dbReference type="Proteomes" id="UP000011750"/>
    </source>
</evidence>
<dbReference type="PANTHER" id="PTHR47074">
    <property type="entry name" value="BNAC02G40300D PROTEIN"/>
    <property type="match status" value="1"/>
</dbReference>
<evidence type="ECO:0000259" key="2">
    <source>
        <dbReference type="Pfam" id="PF13456"/>
    </source>
</evidence>
<feature type="domain" description="RNase H type-1" evidence="2">
    <location>
        <begin position="649"/>
        <end position="767"/>
    </location>
</feature>
<sequence length="775" mass="85809">MAAKAIGTASPISGSSSMPPSIPTGGQGIFSTTSSSLALLLIVFIGHKFYTIPKSHRNFCYFCLPLHSRQLLKSPSATMARRFSADEKEQSFHQRVDRHGKPFGNRVSTAVLRATGPKNKIAPAVHHPQQTTERVYPPRQSEQGEQTYHSPPYSRRRPNCHRDNRDTNHRSPTLQWRAKSPVPNQEVIHQQRQTCSPRPSLGRNLNITDFPTLIATPAEENLNNVTKSRSPRPQGRARPTIPDQEATSRQRRNLSPRAGEGIKLGMELLPLPPGPPTLESVMEELNESTLQYLNVDDPVERAARQKRVLQTEVDGTIEETAARILRNSTANAVPAAELAPPHTTDSTPQAPPLDTGTAKTARRRGRPARTNISRTTIRLSPKTYVGVGSRKRKLAQVQASPGTSNQPTSRRGRNSRQNPSAALRPSITGAPDSFAWLATKSGSYSVKSGYYVAASQGNDEIRETTEAQRVVEQTLCKAIWTAKVSPKLQLFLWKITHGALPLGENLAKRGLLNHITCRHCGELETAEHLFLHCSFSRQVWAQNIWKQDFDPTSMSSFASAFLATSTLINLPPLGVKETIFPWVCWVIWTARNKRIFENRVFEPKDIFSKAISTAKEWNNAQDSLLSPPVPRNLQNRQVHRPLTELSCFTDAAWTSTNRAGCGWYIMSLEGNVLLKGSCVFEFITSAMMAEALAIRSALVHASEAGISKICIKSDCQALIAAISSTCHSVELYGIFRDIENLSLRFSCISFSFISRSLNCMADSLAKSVLRSAFPN</sequence>
<organism evidence="4 5">
    <name type="scientific">Brassica campestris</name>
    <name type="common">Field mustard</name>
    <dbReference type="NCBI Taxonomy" id="3711"/>
    <lineage>
        <taxon>Eukaryota</taxon>
        <taxon>Viridiplantae</taxon>
        <taxon>Streptophyta</taxon>
        <taxon>Embryophyta</taxon>
        <taxon>Tracheophyta</taxon>
        <taxon>Spermatophyta</taxon>
        <taxon>Magnoliopsida</taxon>
        <taxon>eudicotyledons</taxon>
        <taxon>Gunneridae</taxon>
        <taxon>Pentapetalae</taxon>
        <taxon>rosids</taxon>
        <taxon>malvids</taxon>
        <taxon>Brassicales</taxon>
        <taxon>Brassicaceae</taxon>
        <taxon>Brassiceae</taxon>
        <taxon>Brassica</taxon>
    </lineage>
</organism>
<evidence type="ECO:0000313" key="4">
    <source>
        <dbReference type="EnsemblPlants" id="Bra038808.1-P"/>
    </source>
</evidence>
<dbReference type="SUPFAM" id="SSF53098">
    <property type="entry name" value="Ribonuclease H-like"/>
    <property type="match status" value="1"/>
</dbReference>
<dbReference type="AlphaFoldDB" id="M4FCI9"/>
<feature type="compositionally biased region" description="Polar residues" evidence="1">
    <location>
        <begin position="187"/>
        <end position="204"/>
    </location>
</feature>
<feature type="compositionally biased region" description="Low complexity" evidence="1">
    <location>
        <begin position="1"/>
        <end position="19"/>
    </location>
</feature>
<dbReference type="Pfam" id="PF13456">
    <property type="entry name" value="RVT_3"/>
    <property type="match status" value="1"/>
</dbReference>
<dbReference type="GO" id="GO:0003676">
    <property type="term" value="F:nucleic acid binding"/>
    <property type="evidence" value="ECO:0007669"/>
    <property type="project" value="InterPro"/>
</dbReference>
<dbReference type="PANTHER" id="PTHR47074:SF49">
    <property type="entry name" value="POLYNUCLEOTIDYL TRANSFERASE, RIBONUCLEASE H-LIKE SUPERFAMILY PROTEIN"/>
    <property type="match status" value="1"/>
</dbReference>
<dbReference type="InterPro" id="IPR026960">
    <property type="entry name" value="RVT-Znf"/>
</dbReference>
<accession>M4FCI9</accession>
<feature type="region of interest" description="Disordered" evidence="1">
    <location>
        <begin position="337"/>
        <end position="426"/>
    </location>
</feature>
<dbReference type="Proteomes" id="UP000011750">
    <property type="component" value="Chromosome A03"/>
</dbReference>
<dbReference type="OMA" id="GISKICI"/>
<dbReference type="InterPro" id="IPR012337">
    <property type="entry name" value="RNaseH-like_sf"/>
</dbReference>
<dbReference type="InterPro" id="IPR052929">
    <property type="entry name" value="RNase_H-like_EbsB-rel"/>
</dbReference>
<dbReference type="InParanoid" id="M4FCI9"/>
<proteinExistence type="predicted"/>
<dbReference type="Gene3D" id="3.30.420.10">
    <property type="entry name" value="Ribonuclease H-like superfamily/Ribonuclease H"/>
    <property type="match status" value="1"/>
</dbReference>
<name>M4FCI9_BRACM</name>
<feature type="compositionally biased region" description="Polar residues" evidence="1">
    <location>
        <begin position="397"/>
        <end position="420"/>
    </location>
</feature>
<protein>
    <submittedName>
        <fullName evidence="4">Uncharacterized protein</fullName>
    </submittedName>
</protein>
<dbReference type="GO" id="GO:0004523">
    <property type="term" value="F:RNA-DNA hybrid ribonuclease activity"/>
    <property type="evidence" value="ECO:0007669"/>
    <property type="project" value="InterPro"/>
</dbReference>
<dbReference type="Pfam" id="PF13966">
    <property type="entry name" value="zf-RVT"/>
    <property type="match status" value="1"/>
</dbReference>
<dbReference type="eggNOG" id="KOG1075">
    <property type="taxonomic scope" value="Eukaryota"/>
</dbReference>